<evidence type="ECO:0000313" key="3">
    <source>
        <dbReference type="Proteomes" id="UP000192772"/>
    </source>
</evidence>
<feature type="domain" description="HTH marR-type" evidence="1">
    <location>
        <begin position="2"/>
        <end position="45"/>
    </location>
</feature>
<comment type="caution">
    <text evidence="2">The sequence shown here is derived from an EMBL/GenBank/DDBJ whole genome shotgun (WGS) entry which is preliminary data.</text>
</comment>
<sequence length="70" mass="7883">MLEFIRQQDGTVRPADVAEHFQIDGGRACGMLARLAERGLIVRVRYGHYTADVNLARKALQDQLERLTTA</sequence>
<dbReference type="STRING" id="81858.BST23_04225"/>
<protein>
    <recommendedName>
        <fullName evidence="1">HTH marR-type domain-containing protein</fullName>
    </recommendedName>
</protein>
<dbReference type="InterPro" id="IPR036388">
    <property type="entry name" value="WH-like_DNA-bd_sf"/>
</dbReference>
<dbReference type="Pfam" id="PF12802">
    <property type="entry name" value="MarR_2"/>
    <property type="match status" value="1"/>
</dbReference>
<dbReference type="GO" id="GO:0003700">
    <property type="term" value="F:DNA-binding transcription factor activity"/>
    <property type="evidence" value="ECO:0007669"/>
    <property type="project" value="InterPro"/>
</dbReference>
<gene>
    <name evidence="2" type="ORF">BST23_04225</name>
</gene>
<reference evidence="2 3" key="1">
    <citation type="submission" date="2017-02" db="EMBL/GenBank/DDBJ databases">
        <title>The new phylogeny of genus Mycobacterium.</title>
        <authorList>
            <person name="Tortoli E."/>
            <person name="Trovato A."/>
            <person name="Cirillo D.M."/>
        </authorList>
    </citation>
    <scope>NUCLEOTIDE SEQUENCE [LARGE SCALE GENOMIC DNA]</scope>
    <source>
        <strain evidence="2 3">FI-09383</strain>
    </source>
</reference>
<dbReference type="RefSeq" id="WP_165757594.1">
    <property type="nucleotide sequence ID" value="NZ_MVHP01000003.1"/>
</dbReference>
<dbReference type="InterPro" id="IPR000835">
    <property type="entry name" value="HTH_MarR-typ"/>
</dbReference>
<evidence type="ECO:0000259" key="1">
    <source>
        <dbReference type="Pfam" id="PF12802"/>
    </source>
</evidence>
<dbReference type="EMBL" id="MVHP01000003">
    <property type="protein sequence ID" value="ORA68294.1"/>
    <property type="molecule type" value="Genomic_DNA"/>
</dbReference>
<dbReference type="SUPFAM" id="SSF46785">
    <property type="entry name" value="Winged helix' DNA-binding domain"/>
    <property type="match status" value="1"/>
</dbReference>
<evidence type="ECO:0000313" key="2">
    <source>
        <dbReference type="EMBL" id="ORA68294.1"/>
    </source>
</evidence>
<name>A0A1X0D7D3_9MYCO</name>
<dbReference type="Proteomes" id="UP000192772">
    <property type="component" value="Unassembled WGS sequence"/>
</dbReference>
<dbReference type="InterPro" id="IPR036390">
    <property type="entry name" value="WH_DNA-bd_sf"/>
</dbReference>
<proteinExistence type="predicted"/>
<dbReference type="AlphaFoldDB" id="A0A1X0D7D3"/>
<organism evidence="2 3">
    <name type="scientific">Mycolicibacterium elephantis</name>
    <dbReference type="NCBI Taxonomy" id="81858"/>
    <lineage>
        <taxon>Bacteria</taxon>
        <taxon>Bacillati</taxon>
        <taxon>Actinomycetota</taxon>
        <taxon>Actinomycetes</taxon>
        <taxon>Mycobacteriales</taxon>
        <taxon>Mycobacteriaceae</taxon>
        <taxon>Mycolicibacterium</taxon>
    </lineage>
</organism>
<accession>A0A1X0D7D3</accession>
<dbReference type="Gene3D" id="1.10.10.10">
    <property type="entry name" value="Winged helix-like DNA-binding domain superfamily/Winged helix DNA-binding domain"/>
    <property type="match status" value="1"/>
</dbReference>